<reference evidence="1 2" key="1">
    <citation type="submission" date="2020-01" db="EMBL/GenBank/DDBJ databases">
        <title>Whole genome and functional gene identification of agarase of Vibrio HN897.</title>
        <authorList>
            <person name="Liu Y."/>
            <person name="Zhao Z."/>
        </authorList>
    </citation>
    <scope>NUCLEOTIDE SEQUENCE [LARGE SCALE GENOMIC DNA]</scope>
    <source>
        <strain evidence="1 2">HN897</strain>
    </source>
</reference>
<dbReference type="AlphaFoldDB" id="A0A7Z2T2F6"/>
<protein>
    <recommendedName>
        <fullName evidence="3">3-oxoacyl-ACP synthase</fullName>
    </recommendedName>
</protein>
<gene>
    <name evidence="1" type="ORF">GT360_06125</name>
</gene>
<keyword evidence="2" id="KW-1185">Reference proteome</keyword>
<evidence type="ECO:0008006" key="3">
    <source>
        <dbReference type="Google" id="ProtNLM"/>
    </source>
</evidence>
<dbReference type="RefSeq" id="WP_164648016.1">
    <property type="nucleotide sequence ID" value="NZ_CP047475.1"/>
</dbReference>
<name>A0A7Z2T2F6_9VIBR</name>
<sequence length="233" mass="26550">MKACFPSVPVEAPSSFAAYSKSPVCAWLEHYQSSEFMFSEAQACALSRLLPLLVCGEQSSQWVFYNESRRQKYQSVEATALDDFERIVLDEKYHEQALECVRSQLAESADILSIKRRSQRFFASLGARNKIEEHFAQIACLDALVCKLMLFIEKGHLASQHPFVLLCRAIKQDEARHVSVSKRHALKLGYDKSKWKEMNDVISQQLYDLLNTERAAFSEIGVQIDDVFDLVSA</sequence>
<proteinExistence type="predicted"/>
<dbReference type="Proteomes" id="UP000464262">
    <property type="component" value="Chromosome 1"/>
</dbReference>
<dbReference type="KEGG" id="vas:GT360_06125"/>
<dbReference type="EMBL" id="CP047475">
    <property type="protein sequence ID" value="QIA63111.1"/>
    <property type="molecule type" value="Genomic_DNA"/>
</dbReference>
<evidence type="ECO:0000313" key="1">
    <source>
        <dbReference type="EMBL" id="QIA63111.1"/>
    </source>
</evidence>
<evidence type="ECO:0000313" key="2">
    <source>
        <dbReference type="Proteomes" id="UP000464262"/>
    </source>
</evidence>
<accession>A0A7Z2T2F6</accession>
<organism evidence="1 2">
    <name type="scientific">Vibrio astriarenae</name>
    <dbReference type="NCBI Taxonomy" id="1481923"/>
    <lineage>
        <taxon>Bacteria</taxon>
        <taxon>Pseudomonadati</taxon>
        <taxon>Pseudomonadota</taxon>
        <taxon>Gammaproteobacteria</taxon>
        <taxon>Vibrionales</taxon>
        <taxon>Vibrionaceae</taxon>
        <taxon>Vibrio</taxon>
    </lineage>
</organism>